<dbReference type="AlphaFoldDB" id="E8RRX5"/>
<dbReference type="STRING" id="573065.Astex_1836"/>
<sequence length="69" mass="8481">MTPPWDKHPELGRGRMGWRMGYGEEYLNSFWQWFSRLSNDEKGAYEVRFPEAEGWRGFYERIRAHPWLK</sequence>
<protein>
    <submittedName>
        <fullName evidence="1">Uncharacterized protein</fullName>
    </submittedName>
</protein>
<proteinExistence type="predicted"/>
<organism evidence="1 2">
    <name type="scientific">Asticcacaulis excentricus (strain ATCC 15261 / DSM 4724 / KCTC 12464 / NCIMB 9791 / VKM B-1370 / CB 48)</name>
    <dbReference type="NCBI Taxonomy" id="573065"/>
    <lineage>
        <taxon>Bacteria</taxon>
        <taxon>Pseudomonadati</taxon>
        <taxon>Pseudomonadota</taxon>
        <taxon>Alphaproteobacteria</taxon>
        <taxon>Caulobacterales</taxon>
        <taxon>Caulobacteraceae</taxon>
        <taxon>Asticcacaulis</taxon>
    </lineage>
</organism>
<dbReference type="EMBL" id="CP002395">
    <property type="protein sequence ID" value="ADU13500.1"/>
    <property type="molecule type" value="Genomic_DNA"/>
</dbReference>
<dbReference type="HOGENOM" id="CLU_203650_0_0_5"/>
<dbReference type="KEGG" id="aex:Astex_1836"/>
<evidence type="ECO:0000313" key="1">
    <source>
        <dbReference type="EMBL" id="ADU13500.1"/>
    </source>
</evidence>
<dbReference type="RefSeq" id="WP_013479330.1">
    <property type="nucleotide sequence ID" value="NC_014816.1"/>
</dbReference>
<dbReference type="Proteomes" id="UP000001492">
    <property type="component" value="Chromosome 1"/>
</dbReference>
<dbReference type="OrthoDB" id="67297at2"/>
<accession>E8RRX5</accession>
<keyword evidence="2" id="KW-1185">Reference proteome</keyword>
<reference evidence="2" key="1">
    <citation type="submission" date="2010-12" db="EMBL/GenBank/DDBJ databases">
        <title>Complete sequence of chromosome 1 of Asticcacaulis excentricus CB 48.</title>
        <authorList>
            <consortium name="US DOE Joint Genome Institute"/>
            <person name="Lucas S."/>
            <person name="Copeland A."/>
            <person name="Lapidus A."/>
            <person name="Cheng J.-F."/>
            <person name="Bruce D."/>
            <person name="Goodwin L."/>
            <person name="Pitluck S."/>
            <person name="Teshima H."/>
            <person name="Davenport K."/>
            <person name="Detter J.C."/>
            <person name="Han C."/>
            <person name="Tapia R."/>
            <person name="Land M."/>
            <person name="Hauser L."/>
            <person name="Jeffries C."/>
            <person name="Kyrpides N."/>
            <person name="Ivanova N."/>
            <person name="Ovchinnikova G."/>
            <person name="Brun Y.V."/>
            <person name="Woyke T."/>
        </authorList>
    </citation>
    <scope>NUCLEOTIDE SEQUENCE [LARGE SCALE GENOMIC DNA]</scope>
    <source>
        <strain evidence="2">ATCC 15261 / DSM 4724 / KCTC 12464 / NCIMB 9791 / VKM B-1370 / CB 48</strain>
    </source>
</reference>
<evidence type="ECO:0000313" key="2">
    <source>
        <dbReference type="Proteomes" id="UP000001492"/>
    </source>
</evidence>
<gene>
    <name evidence="1" type="ordered locus">Astex_1836</name>
</gene>
<name>E8RRX5_ASTEC</name>